<organism evidence="6">
    <name type="scientific">Woronichinia naegeliana WA131</name>
    <dbReference type="NCBI Taxonomy" id="2824559"/>
    <lineage>
        <taxon>Bacteria</taxon>
        <taxon>Bacillati</taxon>
        <taxon>Cyanobacteriota</taxon>
        <taxon>Cyanophyceae</taxon>
        <taxon>Synechococcales</taxon>
        <taxon>Coelosphaeriaceae</taxon>
        <taxon>Woronichinia</taxon>
    </lineage>
</organism>
<dbReference type="CDD" id="cd08519">
    <property type="entry name" value="PBP2_NikA_DppA_OppA_like_20"/>
    <property type="match status" value="1"/>
</dbReference>
<name>A0A977L0W7_9CYAN</name>
<sequence length="555" mass="61741">MFQGFSPRISKNSRLFQIIILFCLGISLLVGCGDRALKTETSPSSPKDRVTVGTTLKPRTIDPADSYDLAGLLVVYNLGETLYSYKLGTTELEPRLAIAMPKMSADGLIYRIPLRQGIKFHDGTPFNAAAMVFSLNRFIQNAGEPSFLLSDTIDKVKALGEWEIEVTLKKPFSAFPALLAFPGACAVSPQAYEIGEGKFKPESFVGTGPYQLTQFNSDSLHLKAFSDYWGEKPKNQGINLQLYPSNPANLFNAFRTQTIDVAYQSLMAQQIKTLKADASQEKYKVIESSGSVINFMALNMQTDALRQVLVRKAIATLIDRKLLIDRILQGQGEALYSMIPISFSAYQPVFQTKYGDAKGTLRARNLEQAKQWLKEAGFSKENPVKVEVWHSSGSITNSIVAALLKALSQRDLDNAIQFEPNSIAGAAYFKNVSKGLYESTISNWYPDFLDPDNYIFPFLHCAKGSLSKGCEEGGAQNQGSFYYNPKMNQLIDQQRRELDPQKRDAIFAEIQTILAADVPYIPLWQTKDFAFAQQNITGTVINPSQTFPFWTLGKS</sequence>
<dbReference type="GO" id="GO:1904680">
    <property type="term" value="F:peptide transmembrane transporter activity"/>
    <property type="evidence" value="ECO:0007669"/>
    <property type="project" value="TreeGrafter"/>
</dbReference>
<reference evidence="6" key="1">
    <citation type="submission" date="2021-04" db="EMBL/GenBank/DDBJ databases">
        <title>Genome sequence of Woronichinia naegeliana from Washington state freshwater lake bloom.</title>
        <authorList>
            <person name="Dreher T.W."/>
        </authorList>
    </citation>
    <scope>NUCLEOTIDE SEQUENCE</scope>
    <source>
        <strain evidence="6">WA131</strain>
    </source>
</reference>
<dbReference type="AlphaFoldDB" id="A0A977L0W7"/>
<comment type="subcellular location">
    <subcellularLocation>
        <location evidence="1">Cell envelope</location>
    </subcellularLocation>
</comment>
<dbReference type="Pfam" id="PF00496">
    <property type="entry name" value="SBP_bac_5"/>
    <property type="match status" value="1"/>
</dbReference>
<accession>A0A977L0W7</accession>
<dbReference type="InterPro" id="IPR039424">
    <property type="entry name" value="SBP_5"/>
</dbReference>
<evidence type="ECO:0000256" key="4">
    <source>
        <dbReference type="ARBA" id="ARBA00022729"/>
    </source>
</evidence>
<evidence type="ECO:0000256" key="2">
    <source>
        <dbReference type="ARBA" id="ARBA00005695"/>
    </source>
</evidence>
<evidence type="ECO:0000313" key="6">
    <source>
        <dbReference type="EMBL" id="UXE62345.1"/>
    </source>
</evidence>
<dbReference type="Gene3D" id="3.90.76.10">
    <property type="entry name" value="Dipeptide-binding Protein, Domain 1"/>
    <property type="match status" value="1"/>
</dbReference>
<dbReference type="Gene3D" id="3.10.105.10">
    <property type="entry name" value="Dipeptide-binding Protein, Domain 3"/>
    <property type="match status" value="1"/>
</dbReference>
<dbReference type="EMBL" id="CP073041">
    <property type="protein sequence ID" value="UXE62345.1"/>
    <property type="molecule type" value="Genomic_DNA"/>
</dbReference>
<evidence type="ECO:0000259" key="5">
    <source>
        <dbReference type="Pfam" id="PF00496"/>
    </source>
</evidence>
<dbReference type="Proteomes" id="UP001065613">
    <property type="component" value="Chromosome"/>
</dbReference>
<dbReference type="PANTHER" id="PTHR30290">
    <property type="entry name" value="PERIPLASMIC BINDING COMPONENT OF ABC TRANSPORTER"/>
    <property type="match status" value="1"/>
</dbReference>
<gene>
    <name evidence="6" type="ORF">KA717_05975</name>
</gene>
<evidence type="ECO:0000256" key="1">
    <source>
        <dbReference type="ARBA" id="ARBA00004196"/>
    </source>
</evidence>
<dbReference type="InterPro" id="IPR030678">
    <property type="entry name" value="Peptide/Ni-bd"/>
</dbReference>
<protein>
    <submittedName>
        <fullName evidence="6">ABC transporter substrate-binding protein</fullName>
    </submittedName>
</protein>
<dbReference type="GO" id="GO:0042597">
    <property type="term" value="C:periplasmic space"/>
    <property type="evidence" value="ECO:0007669"/>
    <property type="project" value="UniProtKB-ARBA"/>
</dbReference>
<dbReference type="PANTHER" id="PTHR30290:SF10">
    <property type="entry name" value="PERIPLASMIC OLIGOPEPTIDE-BINDING PROTEIN-RELATED"/>
    <property type="match status" value="1"/>
</dbReference>
<dbReference type="InterPro" id="IPR000914">
    <property type="entry name" value="SBP_5_dom"/>
</dbReference>
<dbReference type="GO" id="GO:0043190">
    <property type="term" value="C:ATP-binding cassette (ABC) transporter complex"/>
    <property type="evidence" value="ECO:0007669"/>
    <property type="project" value="InterPro"/>
</dbReference>
<evidence type="ECO:0000256" key="3">
    <source>
        <dbReference type="ARBA" id="ARBA00022448"/>
    </source>
</evidence>
<keyword evidence="4" id="KW-0732">Signal</keyword>
<feature type="domain" description="Solute-binding protein family 5" evidence="5">
    <location>
        <begin position="91"/>
        <end position="464"/>
    </location>
</feature>
<dbReference type="SUPFAM" id="SSF53850">
    <property type="entry name" value="Periplasmic binding protein-like II"/>
    <property type="match status" value="1"/>
</dbReference>
<dbReference type="PIRSF" id="PIRSF002741">
    <property type="entry name" value="MppA"/>
    <property type="match status" value="1"/>
</dbReference>
<dbReference type="GO" id="GO:0030313">
    <property type="term" value="C:cell envelope"/>
    <property type="evidence" value="ECO:0007669"/>
    <property type="project" value="UniProtKB-SubCell"/>
</dbReference>
<dbReference type="GO" id="GO:0015833">
    <property type="term" value="P:peptide transport"/>
    <property type="evidence" value="ECO:0007669"/>
    <property type="project" value="TreeGrafter"/>
</dbReference>
<dbReference type="KEGG" id="wna:KA717_05975"/>
<keyword evidence="3" id="KW-0813">Transport</keyword>
<comment type="similarity">
    <text evidence="2">Belongs to the bacterial solute-binding protein 5 family.</text>
</comment>
<proteinExistence type="inferred from homology"/>
<dbReference type="Gene3D" id="3.40.190.10">
    <property type="entry name" value="Periplasmic binding protein-like II"/>
    <property type="match status" value="1"/>
</dbReference>